<gene>
    <name evidence="2" type="ORF">GCM10022377_09590</name>
</gene>
<proteinExistence type="predicted"/>
<evidence type="ECO:0008006" key="4">
    <source>
        <dbReference type="Google" id="ProtNLM"/>
    </source>
</evidence>
<keyword evidence="1" id="KW-0812">Transmembrane</keyword>
<evidence type="ECO:0000256" key="1">
    <source>
        <dbReference type="SAM" id="Phobius"/>
    </source>
</evidence>
<feature type="transmembrane region" description="Helical" evidence="1">
    <location>
        <begin position="41"/>
        <end position="62"/>
    </location>
</feature>
<feature type="transmembrane region" description="Helical" evidence="1">
    <location>
        <begin position="12"/>
        <end position="35"/>
    </location>
</feature>
<feature type="transmembrane region" description="Helical" evidence="1">
    <location>
        <begin position="130"/>
        <end position="156"/>
    </location>
</feature>
<accession>A0ABP7D340</accession>
<dbReference type="RefSeq" id="WP_344880688.1">
    <property type="nucleotide sequence ID" value="NZ_BAABCJ010000001.1"/>
</dbReference>
<reference evidence="3" key="1">
    <citation type="journal article" date="2019" name="Int. J. Syst. Evol. Microbiol.">
        <title>The Global Catalogue of Microorganisms (GCM) 10K type strain sequencing project: providing services to taxonomists for standard genome sequencing and annotation.</title>
        <authorList>
            <consortium name="The Broad Institute Genomics Platform"/>
            <consortium name="The Broad Institute Genome Sequencing Center for Infectious Disease"/>
            <person name="Wu L."/>
            <person name="Ma J."/>
        </authorList>
    </citation>
    <scope>NUCLEOTIDE SEQUENCE [LARGE SCALE GENOMIC DNA]</scope>
    <source>
        <strain evidence="3">JCM 16961</strain>
    </source>
</reference>
<dbReference type="Proteomes" id="UP001501536">
    <property type="component" value="Unassembled WGS sequence"/>
</dbReference>
<protein>
    <recommendedName>
        <fullName evidence="4">Permease</fullName>
    </recommendedName>
</protein>
<sequence length="216" mass="21372">MSTRSPAATAIVAPTAVVGAGALISGGLFAAALGADASTEALAAVPMAGIVGLLVAAFAYGWPRLLGLPGPWHVTWLLLLVGFASALAALWTPLPNPMQWLPAAIGVGVLATFVTQLVRGTGTSQRLEATLASLLGVVVVALGSGWVGVVTTSALAGSPLTVPVAAGAVALATLGVLWVLAQRIPRMGVWAVAALGIGPLLAAGSAAYFVQRLLSA</sequence>
<keyword evidence="1" id="KW-0472">Membrane</keyword>
<feature type="transmembrane region" description="Helical" evidence="1">
    <location>
        <begin position="74"/>
        <end position="94"/>
    </location>
</feature>
<name>A0ABP7D340_9MICC</name>
<keyword evidence="3" id="KW-1185">Reference proteome</keyword>
<feature type="transmembrane region" description="Helical" evidence="1">
    <location>
        <begin position="100"/>
        <end position="118"/>
    </location>
</feature>
<organism evidence="2 3">
    <name type="scientific">Zhihengliuella alba</name>
    <dbReference type="NCBI Taxonomy" id="547018"/>
    <lineage>
        <taxon>Bacteria</taxon>
        <taxon>Bacillati</taxon>
        <taxon>Actinomycetota</taxon>
        <taxon>Actinomycetes</taxon>
        <taxon>Micrococcales</taxon>
        <taxon>Micrococcaceae</taxon>
        <taxon>Zhihengliuella</taxon>
    </lineage>
</organism>
<feature type="transmembrane region" description="Helical" evidence="1">
    <location>
        <begin position="162"/>
        <end position="181"/>
    </location>
</feature>
<feature type="transmembrane region" description="Helical" evidence="1">
    <location>
        <begin position="188"/>
        <end position="210"/>
    </location>
</feature>
<evidence type="ECO:0000313" key="3">
    <source>
        <dbReference type="Proteomes" id="UP001501536"/>
    </source>
</evidence>
<keyword evidence="1" id="KW-1133">Transmembrane helix</keyword>
<comment type="caution">
    <text evidence="2">The sequence shown here is derived from an EMBL/GenBank/DDBJ whole genome shotgun (WGS) entry which is preliminary data.</text>
</comment>
<evidence type="ECO:0000313" key="2">
    <source>
        <dbReference type="EMBL" id="GAA3698674.1"/>
    </source>
</evidence>
<dbReference type="EMBL" id="BAABCJ010000001">
    <property type="protein sequence ID" value="GAA3698674.1"/>
    <property type="molecule type" value="Genomic_DNA"/>
</dbReference>